<evidence type="ECO:0000256" key="5">
    <source>
        <dbReference type="ARBA" id="ARBA00022676"/>
    </source>
</evidence>
<organism evidence="11 12">
    <name type="scientific">Marispirochaeta aestuarii</name>
    <dbReference type="NCBI Taxonomy" id="1963862"/>
    <lineage>
        <taxon>Bacteria</taxon>
        <taxon>Pseudomonadati</taxon>
        <taxon>Spirochaetota</taxon>
        <taxon>Spirochaetia</taxon>
        <taxon>Spirochaetales</taxon>
        <taxon>Spirochaetaceae</taxon>
        <taxon>Marispirochaeta</taxon>
    </lineage>
</organism>
<evidence type="ECO:0000256" key="2">
    <source>
        <dbReference type="ARBA" id="ARBA00001933"/>
    </source>
</evidence>
<evidence type="ECO:0000256" key="9">
    <source>
        <dbReference type="PIRSR" id="PIRSR000460-1"/>
    </source>
</evidence>
<dbReference type="Proteomes" id="UP000192343">
    <property type="component" value="Unassembled WGS sequence"/>
</dbReference>
<keyword evidence="7 9" id="KW-0663">Pyridoxal phosphate</keyword>
<dbReference type="EMBL" id="MWQY01000011">
    <property type="protein sequence ID" value="ORC34868.1"/>
    <property type="molecule type" value="Genomic_DNA"/>
</dbReference>
<dbReference type="STRING" id="1963862.B4O97_11055"/>
<dbReference type="InterPro" id="IPR000811">
    <property type="entry name" value="Glyco_trans_35"/>
</dbReference>
<proteinExistence type="inferred from homology"/>
<sequence length="835" mass="95600">MENNRPSIPTRQGHDTESIAWGYAEHLKFTLGVDRYSSSNYDRYMALALTVRDRLMNQWMKTQQTHYKQKVKRVYYLSLEFLIGRSMGNNVINMHLQPAVEEALSELGYSWEELREEEIDAGLGNGGLGRLAACFLDSLATLNLPSFGYGLRYDFGIFRQQIENGWQVEQPDDWLRRGNPWEIERPDIVVPVHFGGRVDTIVERGRRKYHWVDTTPVLGIAFDTPIVGFGGETVNTLRLWSARAAEEFDFSEFNEGDYVEAVAAKVSAENLTKVLYPNDKLYLGKELRLKQQYLFVACSLADIVRRFKKGGHSWREFPDYAAIQLNDTHPSLAVPELMRILIDENQLDWDTAWDITIKSLGYTNHTLMPEALEKWPVPMLEKLLPRHLQIIYDINHHFLQRVSIAFPGDMQRLNRMSIVEEGDTKQIRMAHLSIVGTHSTNGVAALHTDLLRSRVVPEFAELYPERFNNKTNGITQRRWLLKSNPALSSLITEHIGEDWITDMTRLKKLAPLAEDAAFRKRFEEVKQEAKERLAEVLAADHGFVINPGSIYDVQIKRIHEYKRQLLNALHIVMLYNRIRKGETKNLIPRTFLFAGKAAPGYQLAKLIIKLINNISVVVNGDPVASRYLRVYFIPNYRVSLAEKIFPAAEVSEQISTAGTEASGTGNMKFMCNGALTLGTLDGANIEIIDEVGRENAFIFGLTAEEVADLRPRYSPFDLYNGDKEIKAAVDLLFSGNFNFSEPGIFEPLRRALFDQGDFYMHLADLRSYADAQKQVQELYRNRDDWNRKAILNIAHSGNFSSDRTIRQYAEDIWNVQPCPVDTEHDPINTLEEARK</sequence>
<comment type="cofactor">
    <cofactor evidence="2 10">
        <name>pyridoxal 5'-phosphate</name>
        <dbReference type="ChEBI" id="CHEBI:597326"/>
    </cofactor>
</comment>
<keyword evidence="8 10" id="KW-0119">Carbohydrate metabolism</keyword>
<evidence type="ECO:0000256" key="7">
    <source>
        <dbReference type="ARBA" id="ARBA00022898"/>
    </source>
</evidence>
<dbReference type="SUPFAM" id="SSF53756">
    <property type="entry name" value="UDP-Glycosyltransferase/glycogen phosphorylase"/>
    <property type="match status" value="1"/>
</dbReference>
<evidence type="ECO:0000313" key="12">
    <source>
        <dbReference type="Proteomes" id="UP000192343"/>
    </source>
</evidence>
<feature type="modified residue" description="N6-(pyridoxal phosphate)lysine" evidence="9">
    <location>
        <position position="668"/>
    </location>
</feature>
<evidence type="ECO:0000256" key="6">
    <source>
        <dbReference type="ARBA" id="ARBA00022679"/>
    </source>
</evidence>
<dbReference type="EC" id="2.4.1.1" evidence="10"/>
<dbReference type="GO" id="GO:0030170">
    <property type="term" value="F:pyridoxal phosphate binding"/>
    <property type="evidence" value="ECO:0007669"/>
    <property type="project" value="InterPro"/>
</dbReference>
<dbReference type="CDD" id="cd04300">
    <property type="entry name" value="GT35_Glycogen_Phosphorylase"/>
    <property type="match status" value="1"/>
</dbReference>
<dbReference type="GO" id="GO:0008184">
    <property type="term" value="F:glycogen phosphorylase activity"/>
    <property type="evidence" value="ECO:0007669"/>
    <property type="project" value="InterPro"/>
</dbReference>
<dbReference type="OrthoDB" id="9760804at2"/>
<dbReference type="Gene3D" id="3.40.50.2000">
    <property type="entry name" value="Glycogen Phosphorylase B"/>
    <property type="match status" value="2"/>
</dbReference>
<dbReference type="Pfam" id="PF00343">
    <property type="entry name" value="Phosphorylase"/>
    <property type="match status" value="1"/>
</dbReference>
<evidence type="ECO:0000256" key="10">
    <source>
        <dbReference type="RuleBase" id="RU000587"/>
    </source>
</evidence>
<dbReference type="FunFam" id="3.40.50.2000:FF:000002">
    <property type="entry name" value="Alpha-1,4 glucan phosphorylase"/>
    <property type="match status" value="1"/>
</dbReference>
<dbReference type="GO" id="GO:0005737">
    <property type="term" value="C:cytoplasm"/>
    <property type="evidence" value="ECO:0007669"/>
    <property type="project" value="TreeGrafter"/>
</dbReference>
<evidence type="ECO:0000313" key="11">
    <source>
        <dbReference type="EMBL" id="ORC34868.1"/>
    </source>
</evidence>
<dbReference type="FunFam" id="3.40.50.2000:FF:000005">
    <property type="entry name" value="Alpha-1,4 glucan phosphorylase"/>
    <property type="match status" value="1"/>
</dbReference>
<dbReference type="PANTHER" id="PTHR11468:SF3">
    <property type="entry name" value="GLYCOGEN PHOSPHORYLASE, LIVER FORM"/>
    <property type="match status" value="1"/>
</dbReference>
<keyword evidence="4" id="KW-0321">Glycogen metabolism</keyword>
<dbReference type="GO" id="GO:0005980">
    <property type="term" value="P:glycogen catabolic process"/>
    <property type="evidence" value="ECO:0007669"/>
    <property type="project" value="TreeGrafter"/>
</dbReference>
<keyword evidence="12" id="KW-1185">Reference proteome</keyword>
<dbReference type="RefSeq" id="WP_083050833.1">
    <property type="nucleotide sequence ID" value="NZ_MWQY01000011.1"/>
</dbReference>
<gene>
    <name evidence="11" type="ORF">B4O97_11055</name>
</gene>
<dbReference type="NCBIfam" id="TIGR02093">
    <property type="entry name" value="P_ylase"/>
    <property type="match status" value="1"/>
</dbReference>
<evidence type="ECO:0000256" key="8">
    <source>
        <dbReference type="ARBA" id="ARBA00023277"/>
    </source>
</evidence>
<dbReference type="PANTHER" id="PTHR11468">
    <property type="entry name" value="GLYCOGEN PHOSPHORYLASE"/>
    <property type="match status" value="1"/>
</dbReference>
<name>A0A1Y1RX20_9SPIO</name>
<accession>A0A1Y1RX20</accession>
<keyword evidence="6 10" id="KW-0808">Transferase</keyword>
<dbReference type="InterPro" id="IPR011833">
    <property type="entry name" value="Glycg_phsphrylas"/>
</dbReference>
<comment type="catalytic activity">
    <reaction evidence="1 10">
        <text>[(1-&gt;4)-alpha-D-glucosyl](n) + phosphate = [(1-&gt;4)-alpha-D-glucosyl](n-1) + alpha-D-glucose 1-phosphate</text>
        <dbReference type="Rhea" id="RHEA:41732"/>
        <dbReference type="Rhea" id="RHEA-COMP:9584"/>
        <dbReference type="Rhea" id="RHEA-COMP:9586"/>
        <dbReference type="ChEBI" id="CHEBI:15444"/>
        <dbReference type="ChEBI" id="CHEBI:43474"/>
        <dbReference type="ChEBI" id="CHEBI:58601"/>
        <dbReference type="EC" id="2.4.1.1"/>
    </reaction>
</comment>
<comment type="function">
    <text evidence="10">Allosteric enzyme that catalyzes the rate-limiting step in glycogen catabolism, the phosphorolytic cleavage of glycogen to produce glucose-1-phosphate, and plays a central role in maintaining cellular and organismal glucose homeostasis.</text>
</comment>
<comment type="similarity">
    <text evidence="3 10">Belongs to the glycogen phosphorylase family.</text>
</comment>
<dbReference type="AlphaFoldDB" id="A0A1Y1RX20"/>
<dbReference type="PIRSF" id="PIRSF000460">
    <property type="entry name" value="Pprylas_GlgP"/>
    <property type="match status" value="1"/>
</dbReference>
<reference evidence="11 12" key="1">
    <citation type="submission" date="2017-03" db="EMBL/GenBank/DDBJ databases">
        <title>Draft Genome sequence of Marispirochaeta sp. strain JC444.</title>
        <authorList>
            <person name="Shivani Y."/>
            <person name="Subhash Y."/>
            <person name="Sasikala C."/>
            <person name="Ramana C."/>
        </authorList>
    </citation>
    <scope>NUCLEOTIDE SEQUENCE [LARGE SCALE GENOMIC DNA]</scope>
    <source>
        <strain evidence="11 12">JC444</strain>
    </source>
</reference>
<evidence type="ECO:0000256" key="3">
    <source>
        <dbReference type="ARBA" id="ARBA00006047"/>
    </source>
</evidence>
<evidence type="ECO:0000256" key="1">
    <source>
        <dbReference type="ARBA" id="ARBA00001275"/>
    </source>
</evidence>
<keyword evidence="5 10" id="KW-0328">Glycosyltransferase</keyword>
<protein>
    <recommendedName>
        <fullName evidence="10">Alpha-1,4 glucan phosphorylase</fullName>
        <ecNumber evidence="10">2.4.1.1</ecNumber>
    </recommendedName>
</protein>
<comment type="caution">
    <text evidence="11">The sequence shown here is derived from an EMBL/GenBank/DDBJ whole genome shotgun (WGS) entry which is preliminary data.</text>
</comment>
<evidence type="ECO:0000256" key="4">
    <source>
        <dbReference type="ARBA" id="ARBA00022600"/>
    </source>
</evidence>